<dbReference type="AlphaFoldDB" id="A0A1M7Y640"/>
<dbReference type="OrthoDB" id="9787923at2"/>
<feature type="transmembrane region" description="Helical" evidence="1">
    <location>
        <begin position="101"/>
        <end position="129"/>
    </location>
</feature>
<reference evidence="3 4" key="1">
    <citation type="submission" date="2016-12" db="EMBL/GenBank/DDBJ databases">
        <authorList>
            <person name="Song W.-J."/>
            <person name="Kurnit D.M."/>
        </authorList>
    </citation>
    <scope>NUCLEOTIDE SEQUENCE [LARGE SCALE GENOMIC DNA]</scope>
    <source>
        <strain evidence="3 4">DSM 18488</strain>
    </source>
</reference>
<dbReference type="Pfam" id="PF02517">
    <property type="entry name" value="Rce1-like"/>
    <property type="match status" value="1"/>
</dbReference>
<protein>
    <recommendedName>
        <fullName evidence="2">CAAX prenyl protease 2/Lysostaphin resistance protein A-like domain-containing protein</fullName>
    </recommendedName>
</protein>
<keyword evidence="1" id="KW-1133">Transmembrane helix</keyword>
<gene>
    <name evidence="3" type="ORF">SAMN02745220_02099</name>
</gene>
<dbReference type="GO" id="GO:0004175">
    <property type="term" value="F:endopeptidase activity"/>
    <property type="evidence" value="ECO:0007669"/>
    <property type="project" value="UniProtKB-ARBA"/>
</dbReference>
<accession>A0A1M7Y640</accession>
<dbReference type="STRING" id="1121416.SAMN02745220_02099"/>
<feature type="transmembrane region" description="Helical" evidence="1">
    <location>
        <begin position="202"/>
        <end position="220"/>
    </location>
</feature>
<evidence type="ECO:0000313" key="3">
    <source>
        <dbReference type="EMBL" id="SHO48008.1"/>
    </source>
</evidence>
<feature type="domain" description="CAAX prenyl protease 2/Lysostaphin resistance protein A-like" evidence="2">
    <location>
        <begin position="100"/>
        <end position="213"/>
    </location>
</feature>
<dbReference type="InterPro" id="IPR003675">
    <property type="entry name" value="Rce1/LyrA-like_dom"/>
</dbReference>
<feature type="transmembrane region" description="Helical" evidence="1">
    <location>
        <begin position="35"/>
        <end position="54"/>
    </location>
</feature>
<keyword evidence="1" id="KW-0472">Membrane</keyword>
<dbReference type="EMBL" id="FRFE01000008">
    <property type="protein sequence ID" value="SHO48008.1"/>
    <property type="molecule type" value="Genomic_DNA"/>
</dbReference>
<feature type="transmembrane region" description="Helical" evidence="1">
    <location>
        <begin position="66"/>
        <end position="89"/>
    </location>
</feature>
<keyword evidence="1" id="KW-0812">Transmembrane</keyword>
<keyword evidence="4" id="KW-1185">Reference proteome</keyword>
<feature type="transmembrane region" description="Helical" evidence="1">
    <location>
        <begin position="7"/>
        <end position="29"/>
    </location>
</feature>
<dbReference type="Proteomes" id="UP000184603">
    <property type="component" value="Unassembled WGS sequence"/>
</dbReference>
<evidence type="ECO:0000259" key="2">
    <source>
        <dbReference type="Pfam" id="PF02517"/>
    </source>
</evidence>
<evidence type="ECO:0000256" key="1">
    <source>
        <dbReference type="SAM" id="Phobius"/>
    </source>
</evidence>
<sequence>MISNRRLIVPYAAPFLVYVALASIIGDSISPEVNYILRIIACSAVLVWAWKWYFPLTGPRSPIGSIGFGVLAGVIGVIVWIILLTPFAPTTDVDPWSNTSFVLRLAAAGLLVPFFEELMMRGFVFRLALQWSEARKMKEDEPLQVALDERTINDVRPGDWTWTAVIISTLVFVSGHQMYEWPAAIGFGLLMALLLIVRKDLLSCIVAHSTTNICLAFYVLKTDSWYLW</sequence>
<name>A0A1M7Y640_9BACT</name>
<organism evidence="3 4">
    <name type="scientific">Desulfopila aestuarii DSM 18488</name>
    <dbReference type="NCBI Taxonomy" id="1121416"/>
    <lineage>
        <taxon>Bacteria</taxon>
        <taxon>Pseudomonadati</taxon>
        <taxon>Thermodesulfobacteriota</taxon>
        <taxon>Desulfobulbia</taxon>
        <taxon>Desulfobulbales</taxon>
        <taxon>Desulfocapsaceae</taxon>
        <taxon>Desulfopila</taxon>
    </lineage>
</organism>
<proteinExistence type="predicted"/>
<evidence type="ECO:0000313" key="4">
    <source>
        <dbReference type="Proteomes" id="UP000184603"/>
    </source>
</evidence>
<dbReference type="GO" id="GO:0080120">
    <property type="term" value="P:CAAX-box protein maturation"/>
    <property type="evidence" value="ECO:0007669"/>
    <property type="project" value="UniProtKB-ARBA"/>
</dbReference>